<proteinExistence type="predicted"/>
<evidence type="ECO:0000313" key="5">
    <source>
        <dbReference type="EMBL" id="CAB4968256.1"/>
    </source>
</evidence>
<feature type="domain" description="ChsH2 rubredoxin-like zinc ribbon" evidence="2">
    <location>
        <begin position="40"/>
        <end position="67"/>
    </location>
</feature>
<dbReference type="PANTHER" id="PTHR34075">
    <property type="entry name" value="BLR3430 PROTEIN"/>
    <property type="match status" value="1"/>
</dbReference>
<dbReference type="EMBL" id="CAFBMM010000001">
    <property type="protein sequence ID" value="CAB4893740.1"/>
    <property type="molecule type" value="Genomic_DNA"/>
</dbReference>
<evidence type="ECO:0000259" key="1">
    <source>
        <dbReference type="Pfam" id="PF01796"/>
    </source>
</evidence>
<evidence type="ECO:0000259" key="2">
    <source>
        <dbReference type="Pfam" id="PF12172"/>
    </source>
</evidence>
<name>A0A6J6SD66_9ZZZZ</name>
<sequence>MSASLPDETIDPNAPVANMDYFMALEFKEAICPVVQRYTDGLLAGKIIGHRCPQCGLVYVPPRGYCPIDVLETTEEDEVELADRGIVTNYTVVTPVQYYGQEATEPFAKVSVLLDEPGGMLSLQDVLEVPVEQVRIGMRLEAVWVPESDRTVEEIGNRSWGSADGCILGWRATGEPDVSPDQFNDRVF</sequence>
<accession>A0A6J6SD66</accession>
<dbReference type="EMBL" id="CAFBOF010000001">
    <property type="protein sequence ID" value="CAB4968256.1"/>
    <property type="molecule type" value="Genomic_DNA"/>
</dbReference>
<gene>
    <name evidence="3" type="ORF">UFOPK2683_01381</name>
    <name evidence="4" type="ORF">UFOPK3605_00068</name>
    <name evidence="5" type="ORF">UFOPK3897_00072</name>
    <name evidence="6" type="ORF">UFOPK4121_00087</name>
</gene>
<dbReference type="InterPro" id="IPR052513">
    <property type="entry name" value="Thioester_dehydratase-like"/>
</dbReference>
<evidence type="ECO:0000313" key="6">
    <source>
        <dbReference type="EMBL" id="CAB5011715.1"/>
    </source>
</evidence>
<dbReference type="EMBL" id="CAEZYK010000101">
    <property type="protein sequence ID" value="CAB4732663.1"/>
    <property type="molecule type" value="Genomic_DNA"/>
</dbReference>
<dbReference type="AlphaFoldDB" id="A0A6J6SD66"/>
<dbReference type="Pfam" id="PF01796">
    <property type="entry name" value="OB_ChsH2_C"/>
    <property type="match status" value="1"/>
</dbReference>
<dbReference type="Pfam" id="PF12172">
    <property type="entry name" value="zf-ChsH2"/>
    <property type="match status" value="1"/>
</dbReference>
<evidence type="ECO:0000313" key="3">
    <source>
        <dbReference type="EMBL" id="CAB4732663.1"/>
    </source>
</evidence>
<dbReference type="InterPro" id="IPR012340">
    <property type="entry name" value="NA-bd_OB-fold"/>
</dbReference>
<dbReference type="InterPro" id="IPR002878">
    <property type="entry name" value="ChsH2_C"/>
</dbReference>
<dbReference type="InterPro" id="IPR022002">
    <property type="entry name" value="ChsH2_Znr"/>
</dbReference>
<dbReference type="SUPFAM" id="SSF50249">
    <property type="entry name" value="Nucleic acid-binding proteins"/>
    <property type="match status" value="1"/>
</dbReference>
<dbReference type="EMBL" id="CAFBPQ010000001">
    <property type="protein sequence ID" value="CAB5011715.1"/>
    <property type="molecule type" value="Genomic_DNA"/>
</dbReference>
<dbReference type="PANTHER" id="PTHR34075:SF5">
    <property type="entry name" value="BLR3430 PROTEIN"/>
    <property type="match status" value="1"/>
</dbReference>
<feature type="domain" description="ChsH2 C-terminal OB-fold" evidence="1">
    <location>
        <begin position="78"/>
        <end position="145"/>
    </location>
</feature>
<organism evidence="3">
    <name type="scientific">freshwater metagenome</name>
    <dbReference type="NCBI Taxonomy" id="449393"/>
    <lineage>
        <taxon>unclassified sequences</taxon>
        <taxon>metagenomes</taxon>
        <taxon>ecological metagenomes</taxon>
    </lineage>
</organism>
<reference evidence="3" key="1">
    <citation type="submission" date="2020-05" db="EMBL/GenBank/DDBJ databases">
        <authorList>
            <person name="Chiriac C."/>
            <person name="Salcher M."/>
            <person name="Ghai R."/>
            <person name="Kavagutti S V."/>
        </authorList>
    </citation>
    <scope>NUCLEOTIDE SEQUENCE</scope>
</reference>
<dbReference type="Gene3D" id="6.10.30.10">
    <property type="match status" value="1"/>
</dbReference>
<protein>
    <submittedName>
        <fullName evidence="3">Unannotated protein</fullName>
    </submittedName>
</protein>
<evidence type="ECO:0000313" key="4">
    <source>
        <dbReference type="EMBL" id="CAB4893740.1"/>
    </source>
</evidence>